<accession>C1F1D1</accession>
<gene>
    <name evidence="1" type="ordered locus">ACP_2436</name>
</gene>
<organism evidence="1 2">
    <name type="scientific">Acidobacterium capsulatum (strain ATCC 51196 / DSM 11244 / BCRC 80197 / JCM 7670 / NBRC 15755 / NCIMB 13165 / 161)</name>
    <dbReference type="NCBI Taxonomy" id="240015"/>
    <lineage>
        <taxon>Bacteria</taxon>
        <taxon>Pseudomonadati</taxon>
        <taxon>Acidobacteriota</taxon>
        <taxon>Terriglobia</taxon>
        <taxon>Terriglobales</taxon>
        <taxon>Acidobacteriaceae</taxon>
        <taxon>Acidobacterium</taxon>
    </lineage>
</organism>
<evidence type="ECO:0000313" key="1">
    <source>
        <dbReference type="EMBL" id="ACO34672.1"/>
    </source>
</evidence>
<dbReference type="InParanoid" id="C1F1D1"/>
<sequence length="42" mass="4495">MMSETMAARPREGSRHSFSSAGLCTTGIVAIIRISNLDLQDA</sequence>
<name>C1F1D1_ACIC5</name>
<dbReference type="EMBL" id="CP001472">
    <property type="protein sequence ID" value="ACO34672.1"/>
    <property type="molecule type" value="Genomic_DNA"/>
</dbReference>
<proteinExistence type="predicted"/>
<dbReference type="AlphaFoldDB" id="C1F1D1"/>
<evidence type="ECO:0000313" key="2">
    <source>
        <dbReference type="Proteomes" id="UP000002207"/>
    </source>
</evidence>
<dbReference type="Proteomes" id="UP000002207">
    <property type="component" value="Chromosome"/>
</dbReference>
<protein>
    <submittedName>
        <fullName evidence="1">Uncharacterized protein</fullName>
    </submittedName>
</protein>
<keyword evidence="2" id="KW-1185">Reference proteome</keyword>
<dbReference type="KEGG" id="aca:ACP_2436"/>
<dbReference type="HOGENOM" id="CLU_3245757_0_0_0"/>
<reference evidence="1 2" key="1">
    <citation type="journal article" date="2009" name="Appl. Environ. Microbiol.">
        <title>Three genomes from the phylum Acidobacteria provide insight into the lifestyles of these microorganisms in soils.</title>
        <authorList>
            <person name="Ward N.L."/>
            <person name="Challacombe J.F."/>
            <person name="Janssen P.H."/>
            <person name="Henrissat B."/>
            <person name="Coutinho P.M."/>
            <person name="Wu M."/>
            <person name="Xie G."/>
            <person name="Haft D.H."/>
            <person name="Sait M."/>
            <person name="Badger J."/>
            <person name="Barabote R.D."/>
            <person name="Bradley B."/>
            <person name="Brettin T.S."/>
            <person name="Brinkac L.M."/>
            <person name="Bruce D."/>
            <person name="Creasy T."/>
            <person name="Daugherty S.C."/>
            <person name="Davidsen T.M."/>
            <person name="DeBoy R.T."/>
            <person name="Detter J.C."/>
            <person name="Dodson R.J."/>
            <person name="Durkin A.S."/>
            <person name="Ganapathy A."/>
            <person name="Gwinn-Giglio M."/>
            <person name="Han C.S."/>
            <person name="Khouri H."/>
            <person name="Kiss H."/>
            <person name="Kothari S.P."/>
            <person name="Madupu R."/>
            <person name="Nelson K.E."/>
            <person name="Nelson W.C."/>
            <person name="Paulsen I."/>
            <person name="Penn K."/>
            <person name="Ren Q."/>
            <person name="Rosovitz M.J."/>
            <person name="Selengut J.D."/>
            <person name="Shrivastava S."/>
            <person name="Sullivan S.A."/>
            <person name="Tapia R."/>
            <person name="Thompson L.S."/>
            <person name="Watkins K.L."/>
            <person name="Yang Q."/>
            <person name="Yu C."/>
            <person name="Zafar N."/>
            <person name="Zhou L."/>
            <person name="Kuske C.R."/>
        </authorList>
    </citation>
    <scope>NUCLEOTIDE SEQUENCE [LARGE SCALE GENOMIC DNA]</scope>
    <source>
        <strain evidence="2">ATCC 51196 / DSM 11244 / BCRC 80197 / JCM 7670 / NBRC 15755 / NCIMB 13165 / 161</strain>
    </source>
</reference>